<sequence>MKNPNNRLHSLSNPPAMTARLMFILAAACGLIVANLYYAQPLVGPISQSAGISPAASGLIVTMTQIGYVIGLLFIVPLSDLLENRRLVSMALGVAAVGLTGAALANGMAMFFAAAVLIGAGSVGAQILVPYAASLAPADQRGRIVGNIMSGLLLGIMLARPAASLTAGLLGWRAVFLLSAVLMGLLIMLLLPMLPKRIPQSRERYPQILLSLWDLLRTKPVLRRRALYQACLFGSFSLFWTVVPLWLSDHFHASQNEIAVFALVGVAGAIAAPIAGRLADKGWTRRLTGLAIVTAALSFALTHAFAGNRILSVIFFCAAAVLLDMAVSGNLVLGQQAIYALGDEIRGRVNGLFMAIFFAGGALGSAVGGWTYAQGGWMLASFAGICFPVLAFLYYLTELPRPSRRSRILPSGEI</sequence>
<organism evidence="1 2">
    <name type="scientific">Paenibacillus mesotrionivorans</name>
    <dbReference type="NCBI Taxonomy" id="3160968"/>
    <lineage>
        <taxon>Bacteria</taxon>
        <taxon>Bacillati</taxon>
        <taxon>Bacillota</taxon>
        <taxon>Bacilli</taxon>
        <taxon>Bacillales</taxon>
        <taxon>Paenibacillaceae</taxon>
        <taxon>Paenibacillus</taxon>
    </lineage>
</organism>
<dbReference type="EMBL" id="JBJURJ010000009">
    <property type="protein sequence ID" value="MFM9329729.1"/>
    <property type="molecule type" value="Genomic_DNA"/>
</dbReference>
<gene>
    <name evidence="1" type="ORF">ACI1P1_15650</name>
</gene>
<name>A0ACC7P295_9BACL</name>
<keyword evidence="2" id="KW-1185">Reference proteome</keyword>
<comment type="caution">
    <text evidence="1">The sequence shown here is derived from an EMBL/GenBank/DDBJ whole genome shotgun (WGS) entry which is preliminary data.</text>
</comment>
<accession>A0ACC7P295</accession>
<proteinExistence type="predicted"/>
<reference evidence="1" key="1">
    <citation type="submission" date="2024-12" db="EMBL/GenBank/DDBJ databases">
        <authorList>
            <person name="Wu N."/>
        </authorList>
    </citation>
    <scope>NUCLEOTIDE SEQUENCE</scope>
    <source>
        <strain evidence="1">P15</strain>
    </source>
</reference>
<protein>
    <submittedName>
        <fullName evidence="1">MFS transporter</fullName>
    </submittedName>
</protein>
<evidence type="ECO:0000313" key="2">
    <source>
        <dbReference type="Proteomes" id="UP001631969"/>
    </source>
</evidence>
<evidence type="ECO:0000313" key="1">
    <source>
        <dbReference type="EMBL" id="MFM9329729.1"/>
    </source>
</evidence>
<dbReference type="Proteomes" id="UP001631969">
    <property type="component" value="Unassembled WGS sequence"/>
</dbReference>